<sequence>MSELLLTTCDSGGGHLLAAGIGDRVMTFVRRLAEGPIPASGPPERFFTDRRALYEAEGLPFEDWWFDVEPKGVPSRKIRVWSGLPDLARQFDQVTFWIDPDPNAQLTLIQLLDWIGHIPEILPKLRLKQSEERLGARNPGNWFMPPVPITIKDVGLASRAWAAFRTSTPQAWAALLNEDLGRLPGLRNAVLGMLDELPDASGLGAGARRILRLTERYEWWDKIEARGEAVDYPFKDKDRPATALLQRVGQVSTRMAPGFWEFGQTMCALGTAHMPALAGITETSFDLAMHDDETRRRTFMESPVTLTEFGRRVRDGAANWSQHNPVHRWWGGTRLTGSSLWRWNGATQRLLEP</sequence>
<organism evidence="1 2">
    <name type="scientific">Asaia bogorensis</name>
    <dbReference type="NCBI Taxonomy" id="91915"/>
    <lineage>
        <taxon>Bacteria</taxon>
        <taxon>Pseudomonadati</taxon>
        <taxon>Pseudomonadota</taxon>
        <taxon>Alphaproteobacteria</taxon>
        <taxon>Acetobacterales</taxon>
        <taxon>Acetobacteraceae</taxon>
        <taxon>Asaia</taxon>
    </lineage>
</organism>
<proteinExistence type="predicted"/>
<dbReference type="EMBL" id="CBLX010000018">
    <property type="protein sequence ID" value="CDG40480.1"/>
    <property type="molecule type" value="Genomic_DNA"/>
</dbReference>
<gene>
    <name evidence="1" type="ORF">ASAP_2435</name>
</gene>
<dbReference type="eggNOG" id="ENOG502Z84S">
    <property type="taxonomic scope" value="Bacteria"/>
</dbReference>
<protein>
    <recommendedName>
        <fullName evidence="3">DUF1835 domain-containing protein</fullName>
    </recommendedName>
</protein>
<name>A0A060QHP1_9PROT</name>
<dbReference type="Proteomes" id="UP000027583">
    <property type="component" value="Unassembled WGS sequence"/>
</dbReference>
<evidence type="ECO:0000313" key="2">
    <source>
        <dbReference type="Proteomes" id="UP000027583"/>
    </source>
</evidence>
<reference evidence="1 2" key="2">
    <citation type="journal article" date="2014" name="PLoS ONE">
        <title>Evolution of mitochondria reconstructed from the energy metabolism of living bacteria.</title>
        <authorList>
            <person name="Degli Esposti M."/>
            <person name="Chouaia B."/>
            <person name="Comandatore F."/>
            <person name="Crotti E."/>
            <person name="Sassera D."/>
            <person name="Lievens P.M."/>
            <person name="Daffonchio D."/>
            <person name="Bandi C."/>
        </authorList>
    </citation>
    <scope>NUCLEOTIDE SEQUENCE [LARGE SCALE GENOMIC DNA]</scope>
    <source>
        <strain evidence="1 2">SF2.1</strain>
    </source>
</reference>
<dbReference type="AlphaFoldDB" id="A0A060QHP1"/>
<comment type="caution">
    <text evidence="1">The sequence shown here is derived from an EMBL/GenBank/DDBJ whole genome shotgun (WGS) entry which is preliminary data.</text>
</comment>
<dbReference type="RefSeq" id="WP_035444282.1">
    <property type="nucleotide sequence ID" value="NZ_CBLX010000018.1"/>
</dbReference>
<evidence type="ECO:0000313" key="1">
    <source>
        <dbReference type="EMBL" id="CDG40480.1"/>
    </source>
</evidence>
<reference evidence="1 2" key="1">
    <citation type="journal article" date="2014" name="Genome Biol. Evol.">
        <title>Acetic acid bacteria genomes reveal functional traits for adaptation to life in insect guts.</title>
        <authorList>
            <person name="Chouaia B."/>
            <person name="Gaiarsa S."/>
            <person name="Crotti E."/>
            <person name="Comandatore F."/>
            <person name="Degli Esposti M."/>
            <person name="Ricci I."/>
            <person name="Alma A."/>
            <person name="Favia G."/>
            <person name="Bandi C."/>
            <person name="Daffonchio D."/>
        </authorList>
    </citation>
    <scope>NUCLEOTIDE SEQUENCE [LARGE SCALE GENOMIC DNA]</scope>
    <source>
        <strain evidence="1 2">SF2.1</strain>
    </source>
</reference>
<evidence type="ECO:0008006" key="3">
    <source>
        <dbReference type="Google" id="ProtNLM"/>
    </source>
</evidence>
<accession>A0A060QHP1</accession>